<dbReference type="Proteomes" id="UP000015462">
    <property type="component" value="Unassembled WGS sequence"/>
</dbReference>
<dbReference type="GO" id="GO:0006355">
    <property type="term" value="P:regulation of DNA-templated transcription"/>
    <property type="evidence" value="ECO:0007669"/>
    <property type="project" value="InterPro"/>
</dbReference>
<keyword evidence="4 7" id="KW-0238">DNA-binding</keyword>
<evidence type="ECO:0000256" key="1">
    <source>
        <dbReference type="ARBA" id="ARBA00022553"/>
    </source>
</evidence>
<dbReference type="Gene3D" id="6.10.250.690">
    <property type="match status" value="1"/>
</dbReference>
<sequence>MNTAEPERTILIVEDETKIAQLLQDYLHKEGYNTHWINHGDAVIDWVQQEQPDLILLDLMLPGKDGITLCQEIRHFSGIPIIMITARVEEIDKVLGLEIGANDYICKPFSPREVMARIKALFRTLSYRQQISTVENQLVTLDEQRILATVAGQALDLTPVEFRLLSTLVKQPGRIFSRSQLMHKLYEDNRVVTDRTVDSHIKNLRKKISHHYKEQELIKSVYSVGYKYEELGGDGFNV</sequence>
<dbReference type="CDD" id="cd00383">
    <property type="entry name" value="trans_reg_C"/>
    <property type="match status" value="1"/>
</dbReference>
<dbReference type="PROSITE" id="PS50110">
    <property type="entry name" value="RESPONSE_REGULATORY"/>
    <property type="match status" value="1"/>
</dbReference>
<dbReference type="Gene3D" id="3.40.50.2300">
    <property type="match status" value="1"/>
</dbReference>
<dbReference type="InterPro" id="IPR001867">
    <property type="entry name" value="OmpR/PhoB-type_DNA-bd"/>
</dbReference>
<dbReference type="GO" id="GO:0000976">
    <property type="term" value="F:transcription cis-regulatory region binding"/>
    <property type="evidence" value="ECO:0007669"/>
    <property type="project" value="TreeGrafter"/>
</dbReference>
<feature type="domain" description="Response regulatory" evidence="8">
    <location>
        <begin position="9"/>
        <end position="122"/>
    </location>
</feature>
<feature type="DNA-binding region" description="OmpR/PhoB-type" evidence="7">
    <location>
        <begin position="129"/>
        <end position="230"/>
    </location>
</feature>
<dbReference type="CDD" id="cd19938">
    <property type="entry name" value="REC_OmpR_BaeR-like"/>
    <property type="match status" value="1"/>
</dbReference>
<dbReference type="SMART" id="SM00862">
    <property type="entry name" value="Trans_reg_C"/>
    <property type="match status" value="1"/>
</dbReference>
<dbReference type="InterPro" id="IPR016032">
    <property type="entry name" value="Sig_transdc_resp-reg_C-effctor"/>
</dbReference>
<dbReference type="EMBL" id="ASHL01000002">
    <property type="protein sequence ID" value="EPD13833.1"/>
    <property type="molecule type" value="Genomic_DNA"/>
</dbReference>
<organism evidence="10 11">
    <name type="scientific">Cycloclasticus pugetii</name>
    <dbReference type="NCBI Taxonomy" id="34068"/>
    <lineage>
        <taxon>Bacteria</taxon>
        <taxon>Pseudomonadati</taxon>
        <taxon>Pseudomonadota</taxon>
        <taxon>Gammaproteobacteria</taxon>
        <taxon>Thiotrichales</taxon>
        <taxon>Piscirickettsiaceae</taxon>
        <taxon>Cycloclasticus</taxon>
    </lineage>
</organism>
<dbReference type="GO" id="GO:0000156">
    <property type="term" value="F:phosphorelay response regulator activity"/>
    <property type="evidence" value="ECO:0007669"/>
    <property type="project" value="TreeGrafter"/>
</dbReference>
<comment type="caution">
    <text evidence="10">The sequence shown here is derived from an EMBL/GenBank/DDBJ whole genome shotgun (WGS) entry which is preliminary data.</text>
</comment>
<dbReference type="PROSITE" id="PS51755">
    <property type="entry name" value="OMPR_PHOB"/>
    <property type="match status" value="1"/>
</dbReference>
<keyword evidence="2" id="KW-0902">Two-component regulatory system</keyword>
<dbReference type="Pfam" id="PF00486">
    <property type="entry name" value="Trans_reg_C"/>
    <property type="match status" value="1"/>
</dbReference>
<gene>
    <name evidence="10" type="ORF">L196_04831</name>
</gene>
<dbReference type="SUPFAM" id="SSF52172">
    <property type="entry name" value="CheY-like"/>
    <property type="match status" value="1"/>
</dbReference>
<name>A0AB33Z3Q9_9GAMM</name>
<keyword evidence="5" id="KW-0804">Transcription</keyword>
<evidence type="ECO:0000256" key="6">
    <source>
        <dbReference type="PROSITE-ProRule" id="PRU00169"/>
    </source>
</evidence>
<dbReference type="InterPro" id="IPR011006">
    <property type="entry name" value="CheY-like_superfamily"/>
</dbReference>
<dbReference type="InterPro" id="IPR036388">
    <property type="entry name" value="WH-like_DNA-bd_sf"/>
</dbReference>
<dbReference type="GO" id="GO:0005829">
    <property type="term" value="C:cytosol"/>
    <property type="evidence" value="ECO:0007669"/>
    <property type="project" value="TreeGrafter"/>
</dbReference>
<evidence type="ECO:0000256" key="2">
    <source>
        <dbReference type="ARBA" id="ARBA00023012"/>
    </source>
</evidence>
<evidence type="ECO:0000256" key="5">
    <source>
        <dbReference type="ARBA" id="ARBA00023163"/>
    </source>
</evidence>
<evidence type="ECO:0000313" key="10">
    <source>
        <dbReference type="EMBL" id="EPD13833.1"/>
    </source>
</evidence>
<feature type="domain" description="OmpR/PhoB-type" evidence="9">
    <location>
        <begin position="129"/>
        <end position="230"/>
    </location>
</feature>
<dbReference type="PANTHER" id="PTHR48111">
    <property type="entry name" value="REGULATOR OF RPOS"/>
    <property type="match status" value="1"/>
</dbReference>
<keyword evidence="1 6" id="KW-0597">Phosphoprotein</keyword>
<evidence type="ECO:0000259" key="8">
    <source>
        <dbReference type="PROSITE" id="PS50110"/>
    </source>
</evidence>
<reference evidence="10 11" key="1">
    <citation type="journal article" date="2013" name="Genome Announc.">
        <title>Genome Sequence of the Pyrene- and Fluoranthene-Degrading Bacterium Cycloclasticus sp. Strain PY97M.</title>
        <authorList>
            <person name="Cui Z."/>
            <person name="Xu G."/>
            <person name="Li Q."/>
            <person name="Gao W."/>
            <person name="Zheng L."/>
        </authorList>
    </citation>
    <scope>NUCLEOTIDE SEQUENCE [LARGE SCALE GENOMIC DNA]</scope>
    <source>
        <strain evidence="10 11">PY97M</strain>
    </source>
</reference>
<evidence type="ECO:0000313" key="11">
    <source>
        <dbReference type="Proteomes" id="UP000015462"/>
    </source>
</evidence>
<dbReference type="SUPFAM" id="SSF46894">
    <property type="entry name" value="C-terminal effector domain of the bipartite response regulators"/>
    <property type="match status" value="1"/>
</dbReference>
<dbReference type="SMART" id="SM00448">
    <property type="entry name" value="REC"/>
    <property type="match status" value="1"/>
</dbReference>
<dbReference type="GO" id="GO:0032993">
    <property type="term" value="C:protein-DNA complex"/>
    <property type="evidence" value="ECO:0007669"/>
    <property type="project" value="TreeGrafter"/>
</dbReference>
<evidence type="ECO:0000256" key="4">
    <source>
        <dbReference type="ARBA" id="ARBA00023125"/>
    </source>
</evidence>
<dbReference type="PANTHER" id="PTHR48111:SF4">
    <property type="entry name" value="DNA-BINDING DUAL TRANSCRIPTIONAL REGULATOR OMPR"/>
    <property type="match status" value="1"/>
</dbReference>
<keyword evidence="11" id="KW-1185">Reference proteome</keyword>
<feature type="modified residue" description="4-aspartylphosphate" evidence="6">
    <location>
        <position position="58"/>
    </location>
</feature>
<proteinExistence type="predicted"/>
<dbReference type="RefSeq" id="WP_016390148.1">
    <property type="nucleotide sequence ID" value="NZ_KE646806.1"/>
</dbReference>
<evidence type="ECO:0000256" key="7">
    <source>
        <dbReference type="PROSITE-ProRule" id="PRU01091"/>
    </source>
</evidence>
<dbReference type="Pfam" id="PF00072">
    <property type="entry name" value="Response_reg"/>
    <property type="match status" value="1"/>
</dbReference>
<dbReference type="Gene3D" id="1.10.10.10">
    <property type="entry name" value="Winged helix-like DNA-binding domain superfamily/Winged helix DNA-binding domain"/>
    <property type="match status" value="1"/>
</dbReference>
<dbReference type="FunFam" id="3.40.50.2300:FF:000001">
    <property type="entry name" value="DNA-binding response regulator PhoB"/>
    <property type="match status" value="1"/>
</dbReference>
<dbReference type="InterPro" id="IPR039420">
    <property type="entry name" value="WalR-like"/>
</dbReference>
<accession>A0AB33Z3Q9</accession>
<keyword evidence="3" id="KW-0805">Transcription regulation</keyword>
<protein>
    <submittedName>
        <fullName evidence="10">Response regulator</fullName>
    </submittedName>
</protein>
<dbReference type="AlphaFoldDB" id="A0AB33Z3Q9"/>
<dbReference type="InterPro" id="IPR001789">
    <property type="entry name" value="Sig_transdc_resp-reg_receiver"/>
</dbReference>
<evidence type="ECO:0000256" key="3">
    <source>
        <dbReference type="ARBA" id="ARBA00023015"/>
    </source>
</evidence>
<evidence type="ECO:0000259" key="9">
    <source>
        <dbReference type="PROSITE" id="PS51755"/>
    </source>
</evidence>